<keyword evidence="5" id="KW-0520">NAD</keyword>
<keyword evidence="4" id="KW-0630">Potassium</keyword>
<organism evidence="9 10">
    <name type="scientific">Pacificispira spongiicola</name>
    <dbReference type="NCBI Taxonomy" id="2729598"/>
    <lineage>
        <taxon>Bacteria</taxon>
        <taxon>Pseudomonadati</taxon>
        <taxon>Pseudomonadota</taxon>
        <taxon>Alphaproteobacteria</taxon>
        <taxon>Rhodospirillales</taxon>
        <taxon>Rhodospirillaceae</taxon>
        <taxon>Pacificispira</taxon>
    </lineage>
</organism>
<accession>A0A7Y0E2H6</accession>
<dbReference type="GO" id="GO:0005886">
    <property type="term" value="C:plasma membrane"/>
    <property type="evidence" value="ECO:0007669"/>
    <property type="project" value="InterPro"/>
</dbReference>
<evidence type="ECO:0000256" key="5">
    <source>
        <dbReference type="ARBA" id="ARBA00023027"/>
    </source>
</evidence>
<dbReference type="PROSITE" id="PS51202">
    <property type="entry name" value="RCK_C"/>
    <property type="match status" value="2"/>
</dbReference>
<dbReference type="NCBIfam" id="NF007031">
    <property type="entry name" value="PRK09496.1-2"/>
    <property type="match status" value="1"/>
</dbReference>
<evidence type="ECO:0000256" key="6">
    <source>
        <dbReference type="ARBA" id="ARBA00023065"/>
    </source>
</evidence>
<dbReference type="EMBL" id="JABBNT010000005">
    <property type="protein sequence ID" value="NMM45986.1"/>
    <property type="molecule type" value="Genomic_DNA"/>
</dbReference>
<dbReference type="NCBIfam" id="NF007030">
    <property type="entry name" value="PRK09496.1-1"/>
    <property type="match status" value="1"/>
</dbReference>
<dbReference type="PROSITE" id="PS51201">
    <property type="entry name" value="RCK_N"/>
    <property type="match status" value="2"/>
</dbReference>
<feature type="domain" description="RCK C-terminal" evidence="8">
    <location>
        <begin position="372"/>
        <end position="453"/>
    </location>
</feature>
<evidence type="ECO:0000256" key="3">
    <source>
        <dbReference type="ARBA" id="ARBA00022538"/>
    </source>
</evidence>
<keyword evidence="2" id="KW-0813">Transport</keyword>
<evidence type="ECO:0000259" key="8">
    <source>
        <dbReference type="PROSITE" id="PS51202"/>
    </source>
</evidence>
<protein>
    <recommendedName>
        <fullName evidence="1">Trk system potassium uptake protein TrkA</fullName>
    </recommendedName>
</protein>
<dbReference type="Pfam" id="PF02254">
    <property type="entry name" value="TrkA_N"/>
    <property type="match status" value="2"/>
</dbReference>
<name>A0A7Y0E2H6_9PROT</name>
<dbReference type="PANTHER" id="PTHR43833">
    <property type="entry name" value="POTASSIUM CHANNEL PROTEIN 2-RELATED-RELATED"/>
    <property type="match status" value="1"/>
</dbReference>
<dbReference type="PRINTS" id="PR00335">
    <property type="entry name" value="KUPTAKETRKA"/>
</dbReference>
<feature type="domain" description="RCK C-terminal" evidence="8">
    <location>
        <begin position="144"/>
        <end position="228"/>
    </location>
</feature>
<evidence type="ECO:0000313" key="9">
    <source>
        <dbReference type="EMBL" id="NMM45986.1"/>
    </source>
</evidence>
<dbReference type="Proteomes" id="UP000539372">
    <property type="component" value="Unassembled WGS sequence"/>
</dbReference>
<evidence type="ECO:0000259" key="7">
    <source>
        <dbReference type="PROSITE" id="PS51201"/>
    </source>
</evidence>
<feature type="domain" description="RCK N-terminal" evidence="7">
    <location>
        <begin position="1"/>
        <end position="124"/>
    </location>
</feature>
<keyword evidence="6" id="KW-0406">Ion transport</keyword>
<feature type="domain" description="RCK N-terminal" evidence="7">
    <location>
        <begin position="233"/>
        <end position="352"/>
    </location>
</feature>
<dbReference type="InterPro" id="IPR003148">
    <property type="entry name" value="RCK_N"/>
</dbReference>
<dbReference type="SUPFAM" id="SSF51735">
    <property type="entry name" value="NAD(P)-binding Rossmann-fold domains"/>
    <property type="match status" value="2"/>
</dbReference>
<evidence type="ECO:0000256" key="4">
    <source>
        <dbReference type="ARBA" id="ARBA00022958"/>
    </source>
</evidence>
<dbReference type="RefSeq" id="WP_169626386.1">
    <property type="nucleotide sequence ID" value="NZ_JABBNT010000005.1"/>
</dbReference>
<dbReference type="InterPro" id="IPR006037">
    <property type="entry name" value="RCK_C"/>
</dbReference>
<dbReference type="AlphaFoldDB" id="A0A7Y0E2H6"/>
<dbReference type="NCBIfam" id="NF007041">
    <property type="entry name" value="PRK09496.3-4"/>
    <property type="match status" value="1"/>
</dbReference>
<dbReference type="Gene3D" id="3.30.70.1450">
    <property type="entry name" value="Regulator of K+ conductance, C-terminal domain"/>
    <property type="match status" value="2"/>
</dbReference>
<dbReference type="InterPro" id="IPR050721">
    <property type="entry name" value="Trk_Ktr_HKT_K-transport"/>
</dbReference>
<sequence length="458" mass="50106">MKVVICGAGQVGFHIARYLSGEDNDVTVVDQSPELIGKINDQLDVQAFVGHASHPDVLERAGAADANMLIAVTFADEVNMIACQVAHSLFNVPTKIARIRQQSYLNPLWANLFARDQLPIDVIISPEIEVARAIARRIRAPGAFDMIRMGDDRVRVVGVRCNENCPVIHTPLRQLTSLFPDLNITVMAIFRNESMLIPSSDDQMLPGDEVYFIAETSHVPRAMAVFGHEEKEARRILVVGGGNIGTTLAGELDGSSDGYSAKIVEMDKARARQVAEVLPTTVVIQGDALDQEILEEAGIRNTEAVVAVTDDDETNILCSLLCKRYGVDRAITLVNKNSYGPLITTLGIDVVVSPREITASTILQHVRRGRIRQVHSLRDGFAELIEAEAMETSSLVGEPLKDANFPNGVIVGAIIRGEEVIIPRPDTVVRAKDRVVLLAAAQAVKKMEKMFAVRLEYF</sequence>
<reference evidence="9 10" key="1">
    <citation type="submission" date="2020-04" db="EMBL/GenBank/DDBJ databases">
        <title>Rhodospirillaceae bacterium KN72 isolated from deep sea.</title>
        <authorList>
            <person name="Zhang D.-C."/>
        </authorList>
    </citation>
    <scope>NUCLEOTIDE SEQUENCE [LARGE SCALE GENOMIC DNA]</scope>
    <source>
        <strain evidence="9 10">KN72</strain>
    </source>
</reference>
<keyword evidence="3" id="KW-0633">Potassium transport</keyword>
<dbReference type="NCBIfam" id="NF007039">
    <property type="entry name" value="PRK09496.3-2"/>
    <property type="match status" value="1"/>
</dbReference>
<dbReference type="InterPro" id="IPR006036">
    <property type="entry name" value="K_uptake_TrkA"/>
</dbReference>
<gene>
    <name evidence="9" type="primary">trkA</name>
    <name evidence="9" type="ORF">HH303_15925</name>
</gene>
<comment type="caution">
    <text evidence="9">The sequence shown here is derived from an EMBL/GenBank/DDBJ whole genome shotgun (WGS) entry which is preliminary data.</text>
</comment>
<evidence type="ECO:0000256" key="1">
    <source>
        <dbReference type="ARBA" id="ARBA00017378"/>
    </source>
</evidence>
<dbReference type="InterPro" id="IPR036291">
    <property type="entry name" value="NAD(P)-bd_dom_sf"/>
</dbReference>
<dbReference type="NCBIfam" id="NF007032">
    <property type="entry name" value="PRK09496.1-4"/>
    <property type="match status" value="1"/>
</dbReference>
<dbReference type="Gene3D" id="3.40.50.720">
    <property type="entry name" value="NAD(P)-binding Rossmann-like Domain"/>
    <property type="match status" value="2"/>
</dbReference>
<dbReference type="PANTHER" id="PTHR43833:SF5">
    <property type="entry name" value="TRK SYSTEM POTASSIUM UPTAKE PROTEIN TRKA"/>
    <property type="match status" value="1"/>
</dbReference>
<evidence type="ECO:0000313" key="10">
    <source>
        <dbReference type="Proteomes" id="UP000539372"/>
    </source>
</evidence>
<dbReference type="GO" id="GO:0015079">
    <property type="term" value="F:potassium ion transmembrane transporter activity"/>
    <property type="evidence" value="ECO:0007669"/>
    <property type="project" value="InterPro"/>
</dbReference>
<dbReference type="SUPFAM" id="SSF116726">
    <property type="entry name" value="TrkA C-terminal domain-like"/>
    <property type="match status" value="2"/>
</dbReference>
<dbReference type="InterPro" id="IPR036721">
    <property type="entry name" value="RCK_C_sf"/>
</dbReference>
<dbReference type="Pfam" id="PF02080">
    <property type="entry name" value="TrkA_C"/>
    <property type="match status" value="2"/>
</dbReference>
<proteinExistence type="predicted"/>
<keyword evidence="10" id="KW-1185">Reference proteome</keyword>
<evidence type="ECO:0000256" key="2">
    <source>
        <dbReference type="ARBA" id="ARBA00022448"/>
    </source>
</evidence>